<comment type="caution">
    <text evidence="12">The sequence shown here is derived from an EMBL/GenBank/DDBJ whole genome shotgun (WGS) entry which is preliminary data.</text>
</comment>
<dbReference type="EMBL" id="JAWMWH010000001">
    <property type="protein sequence ID" value="MEJ6399697.1"/>
    <property type="molecule type" value="Genomic_DNA"/>
</dbReference>
<evidence type="ECO:0000259" key="11">
    <source>
        <dbReference type="SMART" id="SM00940"/>
    </source>
</evidence>
<dbReference type="SMART" id="SM00940">
    <property type="entry name" value="PepX_N"/>
    <property type="match status" value="1"/>
</dbReference>
<comment type="subcellular location">
    <subcellularLocation>
        <location evidence="9">Cytoplasm</location>
    </subcellularLocation>
</comment>
<dbReference type="NCBIfam" id="NF003781">
    <property type="entry name" value="PRK05371.1-2"/>
    <property type="match status" value="1"/>
</dbReference>
<accession>A0ABU8SIG1</accession>
<evidence type="ECO:0000313" key="12">
    <source>
        <dbReference type="EMBL" id="MEJ6399697.1"/>
    </source>
</evidence>
<comment type="catalytic activity">
    <reaction evidence="1 9">
        <text>Hydrolyzes Xaa-Pro-|- bonds to release unblocked, N-terminal dipeptides from substrates including Ala-Pro-|-p-nitroanilide and (sequentially) Tyr-Pro-|-Phe-Pro-|-Gly-Pro-|-Ile.</text>
        <dbReference type="EC" id="3.4.14.11"/>
    </reaction>
</comment>
<keyword evidence="9" id="KW-0963">Cytoplasm</keyword>
<dbReference type="NCBIfam" id="TIGR00976">
    <property type="entry name" value="CocE_NonD"/>
    <property type="match status" value="1"/>
</dbReference>
<sequence length="814" mass="92492">MKNHQFAIVPTNLNQMIAELHAIQFLDQQNEKYESVQLLHSLLTKTLLNYHSTASQKIALADIMVDANQDAREFFNHAHTVTQQQFYNIALQLLGFQTNEDFKLDESLETMQKFNLPIHETADQEFDTEAIIRAWYLLLNTHTKVGQTYLDVLAGDGYFAQFNHLTKPLIFNGKAQPVFNTDQLIREVVYVESDLDTDHDDKRDLLKAEIIRPQETETGLKVPILFTASPYNQGTNDKAGAKLTHPVNHPIARKQPNNYQYSDIESKPTEEDLPDKRSGNVQTVKHAEEHFQNGWGYTLNNYFLARGFAVVYAAGIGTKDSDGLRTTGDRAETLSTTAIIEWLDGKRNAYTNHDGQVRIDAWWSNHHIGMTGRSYLGTLQTAAATTGVEGLKTCISEAAISSWYDYYRENGLVVAPGGFQGEDADVLAEETFSRAQRAGDYHRIKAKWDQQLAALTKDQDRQTGNYNQFWDARNYLKDVQNIKADMVLVHGLNDWNVKPRNVEKLYQALQSVPVTTKLFLHQGQHININNFQSLDFTDMMNLWLSNKLLEIPNQANDLIPPVVIQDNVKPETWHQLPKWEAAPNWQALPLQDQTKFSTHPGDITPSFVDQLSADQLAEYTKHEGTGQYNEWMDDLVNNVNSPIQSTRLLFKTNPLTTENTINGKVRVNLSVASDHNIGLISAMLIDYGKAKRLSTSPVMLAPNAINAGYQWTKDDLREFKLQSLPTDYKMITIGHINMQNRQNSYHVDDLKAGQYYTLDFELQPTYYTLPAGRQLGLVIYATDLSMTVRGTMGVKYTLNTNQSTLNIPWVHKKD</sequence>
<dbReference type="InterPro" id="IPR015251">
    <property type="entry name" value="PepX_N_dom"/>
</dbReference>
<feature type="active site" description="Charge relay system" evidence="9">
    <location>
        <position position="494"/>
    </location>
</feature>
<dbReference type="RefSeq" id="WP_339959541.1">
    <property type="nucleotide sequence ID" value="NZ_JAWMWH010000001.1"/>
</dbReference>
<dbReference type="InterPro" id="IPR036313">
    <property type="entry name" value="PepX_N_dom_sf"/>
</dbReference>
<evidence type="ECO:0000256" key="5">
    <source>
        <dbReference type="ARBA" id="ARBA00022438"/>
    </source>
</evidence>
<dbReference type="EC" id="3.4.14.11" evidence="9"/>
<dbReference type="Pfam" id="PF02129">
    <property type="entry name" value="Peptidase_S15"/>
    <property type="match status" value="1"/>
</dbReference>
<dbReference type="Pfam" id="PF08530">
    <property type="entry name" value="PepX_C"/>
    <property type="match status" value="1"/>
</dbReference>
<proteinExistence type="inferred from homology"/>
<comment type="similarity">
    <text evidence="3 9">Belongs to the peptidase S15 family.</text>
</comment>
<feature type="domain" description="X-Prolyl dipeptidyl aminopeptidase PepX N-terminal" evidence="11">
    <location>
        <begin position="1"/>
        <end position="158"/>
    </location>
</feature>
<evidence type="ECO:0000313" key="13">
    <source>
        <dbReference type="Proteomes" id="UP001370590"/>
    </source>
</evidence>
<evidence type="ECO:0000256" key="3">
    <source>
        <dbReference type="ARBA" id="ARBA00010819"/>
    </source>
</evidence>
<dbReference type="GO" id="GO:0008239">
    <property type="term" value="F:dipeptidyl-peptidase activity"/>
    <property type="evidence" value="ECO:0007669"/>
    <property type="project" value="UniProtKB-EC"/>
</dbReference>
<dbReference type="PRINTS" id="PR00923">
    <property type="entry name" value="LACTOPTASE"/>
</dbReference>
<keyword evidence="5 9" id="KW-0031">Aminopeptidase</keyword>
<dbReference type="SUPFAM" id="SSF81761">
    <property type="entry name" value="X-Prolyl dipeptidyl aminopeptidase PepX, N-terminal domain"/>
    <property type="match status" value="1"/>
</dbReference>
<comment type="function">
    <text evidence="2 9">Removes N-terminal dipeptides sequentially from polypeptides having unsubstituted N-termini provided that the penultimate residue is proline.</text>
</comment>
<evidence type="ECO:0000256" key="7">
    <source>
        <dbReference type="ARBA" id="ARBA00022801"/>
    </source>
</evidence>
<dbReference type="SUPFAM" id="SSF49785">
    <property type="entry name" value="Galactose-binding domain-like"/>
    <property type="match status" value="1"/>
</dbReference>
<dbReference type="HAMAP" id="MF_00698">
    <property type="entry name" value="Aminopeptidase_S15"/>
    <property type="match status" value="1"/>
</dbReference>
<feature type="domain" description="Xaa-Pro dipeptidyl-peptidase C-terminal" evidence="10">
    <location>
        <begin position="541"/>
        <end position="806"/>
    </location>
</feature>
<evidence type="ECO:0000256" key="6">
    <source>
        <dbReference type="ARBA" id="ARBA00022670"/>
    </source>
</evidence>
<evidence type="ECO:0000256" key="4">
    <source>
        <dbReference type="ARBA" id="ARBA00011738"/>
    </source>
</evidence>
<evidence type="ECO:0000256" key="9">
    <source>
        <dbReference type="HAMAP-Rule" id="MF_00698"/>
    </source>
</evidence>
<dbReference type="SUPFAM" id="SSF53474">
    <property type="entry name" value="alpha/beta-Hydrolases"/>
    <property type="match status" value="1"/>
</dbReference>
<dbReference type="InterPro" id="IPR013736">
    <property type="entry name" value="Xaa-Pro_dipept_C"/>
</dbReference>
<dbReference type="InterPro" id="IPR000383">
    <property type="entry name" value="Xaa-Pro-like_dom"/>
</dbReference>
<reference evidence="12 13" key="1">
    <citation type="submission" date="2023-10" db="EMBL/GenBank/DDBJ databases">
        <title>Nicoliella lavandulae sp. nov. isolated from Lavandula angustifolia flowers.</title>
        <authorList>
            <person name="Alcantara C."/>
            <person name="Zuniga M."/>
            <person name="Landete J.M."/>
            <person name="Monedero V."/>
        </authorList>
    </citation>
    <scope>NUCLEOTIDE SEQUENCE [LARGE SCALE GENOMIC DNA]</scope>
    <source>
        <strain evidence="12 13">Es01</strain>
    </source>
</reference>
<gene>
    <name evidence="9" type="primary">pepX</name>
    <name evidence="12" type="ORF">R4146_00655</name>
</gene>
<dbReference type="Gene3D" id="3.40.50.1820">
    <property type="entry name" value="alpha/beta hydrolase"/>
    <property type="match status" value="1"/>
</dbReference>
<keyword evidence="13" id="KW-1185">Reference proteome</keyword>
<dbReference type="InterPro" id="IPR008979">
    <property type="entry name" value="Galactose-bd-like_sf"/>
</dbReference>
<keyword evidence="8 9" id="KW-0720">Serine protease</keyword>
<dbReference type="Gene3D" id="2.60.120.260">
    <property type="entry name" value="Galactose-binding domain-like"/>
    <property type="match status" value="1"/>
</dbReference>
<evidence type="ECO:0000256" key="2">
    <source>
        <dbReference type="ARBA" id="ARBA00003997"/>
    </source>
</evidence>
<dbReference type="SMART" id="SM00939">
    <property type="entry name" value="PepX_C"/>
    <property type="match status" value="1"/>
</dbReference>
<evidence type="ECO:0000256" key="8">
    <source>
        <dbReference type="ARBA" id="ARBA00022825"/>
    </source>
</evidence>
<dbReference type="InterPro" id="IPR029058">
    <property type="entry name" value="AB_hydrolase_fold"/>
</dbReference>
<evidence type="ECO:0000259" key="10">
    <source>
        <dbReference type="SMART" id="SM00939"/>
    </source>
</evidence>
<comment type="subunit">
    <text evidence="4 9">Homodimer.</text>
</comment>
<keyword evidence="6 9" id="KW-0645">Protease</keyword>
<organism evidence="12 13">
    <name type="scientific">Nicoliella lavandulae</name>
    <dbReference type="NCBI Taxonomy" id="3082954"/>
    <lineage>
        <taxon>Bacteria</taxon>
        <taxon>Bacillati</taxon>
        <taxon>Bacillota</taxon>
        <taxon>Bacilli</taxon>
        <taxon>Lactobacillales</taxon>
        <taxon>Lactobacillaceae</taxon>
        <taxon>Nicoliella</taxon>
    </lineage>
</organism>
<feature type="active site" description="Charge relay system" evidence="9">
    <location>
        <position position="525"/>
    </location>
</feature>
<dbReference type="Pfam" id="PF09168">
    <property type="entry name" value="PepX_N"/>
    <property type="match status" value="1"/>
</dbReference>
<dbReference type="Proteomes" id="UP001370590">
    <property type="component" value="Unassembled WGS sequence"/>
</dbReference>
<keyword evidence="7 9" id="KW-0378">Hydrolase</keyword>
<dbReference type="InterPro" id="IPR008252">
    <property type="entry name" value="Pept_S15_Xpro"/>
</dbReference>
<dbReference type="Gene3D" id="1.10.246.70">
    <property type="match status" value="1"/>
</dbReference>
<feature type="active site" description="Charge relay system" evidence="9">
    <location>
        <position position="374"/>
    </location>
</feature>
<protein>
    <recommendedName>
        <fullName evidence="9">Xaa-Pro dipeptidyl-peptidase</fullName>
        <ecNumber evidence="9">3.4.14.11</ecNumber>
    </recommendedName>
    <alternativeName>
        <fullName evidence="9">X-Pro dipeptidyl-peptidase</fullName>
    </alternativeName>
    <alternativeName>
        <fullName evidence="9">X-prolyl-dipeptidyl aminopeptidase</fullName>
        <shortName evidence="9">X-PDAP</shortName>
    </alternativeName>
</protein>
<evidence type="ECO:0000256" key="1">
    <source>
        <dbReference type="ARBA" id="ARBA00000123"/>
    </source>
</evidence>
<name>A0ABU8SIG1_9LACO</name>
<dbReference type="InterPro" id="IPR005674">
    <property type="entry name" value="CocE/Ser_esterase"/>
</dbReference>